<dbReference type="GO" id="GO:0061631">
    <property type="term" value="F:ubiquitin conjugating enzyme activity"/>
    <property type="evidence" value="ECO:0007669"/>
    <property type="project" value="UniProtKB-EC"/>
</dbReference>
<keyword evidence="10" id="KW-0720">Serine protease</keyword>
<dbReference type="GO" id="GO:0006511">
    <property type="term" value="P:ubiquitin-dependent protein catabolic process"/>
    <property type="evidence" value="ECO:0007669"/>
    <property type="project" value="UniProtKB-ARBA"/>
</dbReference>
<dbReference type="GO" id="GO:0005524">
    <property type="term" value="F:ATP binding"/>
    <property type="evidence" value="ECO:0007669"/>
    <property type="project" value="UniProtKB-KW"/>
</dbReference>
<comment type="caution">
    <text evidence="15">The sequence shown here is derived from an EMBL/GenBank/DDBJ whole genome shotgun (WGS) entry which is preliminary data.</text>
</comment>
<dbReference type="EC" id="2.3.2.23" evidence="4"/>
<protein>
    <recommendedName>
        <fullName evidence="4">E2 ubiquitin-conjugating enzyme</fullName>
        <ecNumber evidence="4">2.3.2.23</ecNumber>
    </recommendedName>
</protein>
<dbReference type="AlphaFoldDB" id="A0AAV6V7H3"/>
<dbReference type="SUPFAM" id="SSF54495">
    <property type="entry name" value="UBC-like"/>
    <property type="match status" value="1"/>
</dbReference>
<dbReference type="PANTHER" id="PTHR11731">
    <property type="entry name" value="PROTEASE FAMILY S9B,C DIPEPTIDYL-PEPTIDASE IV-RELATED"/>
    <property type="match status" value="1"/>
</dbReference>
<evidence type="ECO:0000313" key="15">
    <source>
        <dbReference type="EMBL" id="KAG8191818.1"/>
    </source>
</evidence>
<dbReference type="Pfam" id="PF00930">
    <property type="entry name" value="DPPIV_N"/>
    <property type="match status" value="1"/>
</dbReference>
<dbReference type="Gene3D" id="3.10.110.10">
    <property type="entry name" value="Ubiquitin Conjugating Enzyme"/>
    <property type="match status" value="1"/>
</dbReference>
<keyword evidence="11" id="KW-0067">ATP-binding</keyword>
<comment type="pathway">
    <text evidence="2">Protein modification; protein ubiquitination.</text>
</comment>
<evidence type="ECO:0000259" key="14">
    <source>
        <dbReference type="PROSITE" id="PS50127"/>
    </source>
</evidence>
<name>A0AAV6V7H3_9ARAC</name>
<dbReference type="InterPro" id="IPR016135">
    <property type="entry name" value="UBQ-conjugating_enzyme/RWD"/>
</dbReference>
<evidence type="ECO:0000256" key="3">
    <source>
        <dbReference type="ARBA" id="ARBA00010036"/>
    </source>
</evidence>
<feature type="active site" description="Glycyl thioester intermediate" evidence="12">
    <location>
        <position position="85"/>
    </location>
</feature>
<evidence type="ECO:0000256" key="7">
    <source>
        <dbReference type="ARBA" id="ARBA00022741"/>
    </source>
</evidence>
<dbReference type="InterPro" id="IPR002469">
    <property type="entry name" value="Peptidase_S9B_N"/>
</dbReference>
<evidence type="ECO:0000256" key="12">
    <source>
        <dbReference type="PROSITE-ProRule" id="PRU10133"/>
    </source>
</evidence>
<dbReference type="Pfam" id="PF19520">
    <property type="entry name" value="Dpp_8_9_N"/>
    <property type="match status" value="1"/>
</dbReference>
<comment type="catalytic activity">
    <reaction evidence="1">
        <text>S-ubiquitinyl-[E1 ubiquitin-activating enzyme]-L-cysteine + [E2 ubiquitin-conjugating enzyme]-L-cysteine = [E1 ubiquitin-activating enzyme]-L-cysteine + S-ubiquitinyl-[E2 ubiquitin-conjugating enzyme]-L-cysteine.</text>
        <dbReference type="EC" id="2.3.2.23"/>
    </reaction>
</comment>
<dbReference type="Pfam" id="PF00179">
    <property type="entry name" value="UQ_con"/>
    <property type="match status" value="1"/>
</dbReference>
<dbReference type="InterPro" id="IPR000608">
    <property type="entry name" value="UBC"/>
</dbReference>
<dbReference type="PANTHER" id="PTHR11731:SF193">
    <property type="entry name" value="DIPEPTIDYL PEPTIDASE 9"/>
    <property type="match status" value="1"/>
</dbReference>
<feature type="domain" description="UBC core" evidence="14">
    <location>
        <begin position="1"/>
        <end position="147"/>
    </location>
</feature>
<evidence type="ECO:0000256" key="6">
    <source>
        <dbReference type="ARBA" id="ARBA00022679"/>
    </source>
</evidence>
<keyword evidence="9" id="KW-0378">Hydrolase</keyword>
<keyword evidence="7" id="KW-0547">Nucleotide-binding</keyword>
<evidence type="ECO:0000256" key="2">
    <source>
        <dbReference type="ARBA" id="ARBA00004906"/>
    </source>
</evidence>
<dbReference type="PROSITE" id="PS00183">
    <property type="entry name" value="UBC_1"/>
    <property type="match status" value="1"/>
</dbReference>
<gene>
    <name evidence="15" type="ORF">JTE90_022810</name>
</gene>
<dbReference type="InterPro" id="IPR029058">
    <property type="entry name" value="AB_hydrolase_fold"/>
</dbReference>
<dbReference type="SUPFAM" id="SSF53474">
    <property type="entry name" value="alpha/beta-Hydrolases"/>
    <property type="match status" value="1"/>
</dbReference>
<dbReference type="Gene3D" id="3.40.50.1820">
    <property type="entry name" value="alpha/beta hydrolase"/>
    <property type="match status" value="1"/>
</dbReference>
<dbReference type="InterPro" id="IPR001375">
    <property type="entry name" value="Peptidase_S9_cat"/>
</dbReference>
<dbReference type="Gene3D" id="2.140.10.30">
    <property type="entry name" value="Dipeptidylpeptidase IV, N-terminal domain"/>
    <property type="match status" value="1"/>
</dbReference>
<dbReference type="InterPro" id="IPR023313">
    <property type="entry name" value="UBQ-conjugating_AS"/>
</dbReference>
<evidence type="ECO:0000256" key="10">
    <source>
        <dbReference type="ARBA" id="ARBA00022825"/>
    </source>
</evidence>
<evidence type="ECO:0000313" key="16">
    <source>
        <dbReference type="Proteomes" id="UP000827092"/>
    </source>
</evidence>
<keyword evidence="5" id="KW-0645">Protease</keyword>
<organism evidence="15 16">
    <name type="scientific">Oedothorax gibbosus</name>
    <dbReference type="NCBI Taxonomy" id="931172"/>
    <lineage>
        <taxon>Eukaryota</taxon>
        <taxon>Metazoa</taxon>
        <taxon>Ecdysozoa</taxon>
        <taxon>Arthropoda</taxon>
        <taxon>Chelicerata</taxon>
        <taxon>Arachnida</taxon>
        <taxon>Araneae</taxon>
        <taxon>Araneomorphae</taxon>
        <taxon>Entelegynae</taxon>
        <taxon>Araneoidea</taxon>
        <taxon>Linyphiidae</taxon>
        <taxon>Erigoninae</taxon>
        <taxon>Oedothorax</taxon>
    </lineage>
</organism>
<keyword evidence="8" id="KW-0833">Ubl conjugation pathway</keyword>
<reference evidence="15 16" key="1">
    <citation type="journal article" date="2022" name="Nat. Ecol. Evol.">
        <title>A masculinizing supergene underlies an exaggerated male reproductive morph in a spider.</title>
        <authorList>
            <person name="Hendrickx F."/>
            <person name="De Corte Z."/>
            <person name="Sonet G."/>
            <person name="Van Belleghem S.M."/>
            <person name="Kostlbacher S."/>
            <person name="Vangestel C."/>
        </authorList>
    </citation>
    <scope>NUCLEOTIDE SEQUENCE [LARGE SCALE GENOMIC DNA]</scope>
    <source>
        <strain evidence="15">W744_W776</strain>
    </source>
</reference>
<evidence type="ECO:0000256" key="5">
    <source>
        <dbReference type="ARBA" id="ARBA00022670"/>
    </source>
</evidence>
<dbReference type="CDD" id="cd23792">
    <property type="entry name" value="UBCc_UBE2D"/>
    <property type="match status" value="1"/>
</dbReference>
<keyword evidence="6" id="KW-0808">Transferase</keyword>
<sequence>MALKRINKELQDLGRDPPAQCSAGPVGDDLFHWQATIMGPPDSPYQGGVFFLTIHFPTDYPFKPPKVAFTTRIYHPNINSNGSICLDILRSQWSPALTISKVLLSICSLLCDPNPDDPLVPEIAKIYKTDREKYNELAREWTRKYAISEFKEDFGNFVSRQDLKRMRMMDLEMVTEPPPTTTTNNHRQAIAKSPGHKKTWQELKQEVRNVRRQLASISAKVPNSFEFKEIIVENEPRIYRIYFLSTVSSGHGTTLLYCDVPVDCIKSKAETFQWQPLLESSFQMHNFQGLFSREEQLQWERKRMGIWGITSFDFQPSVGRFVFPASGAVFYCDDDYSQYPRVVPPLFPHEVKHSVPVNSRLNPLMCPSNPNLIAYINNCDLWVHNISTSCDVRLTYAKRGNTELAEDPISAGIPSYVTQEEFNRFAGFWWQPASAPDGGDMYRILYEEVDECDVDIIYLPCFGDEKELEVFRFPRAGTCNAKSMLKIVQFKLSPLNEIEIISDLHPSESLKSICPNFEYLVRAGWTPDGRSIWAEVLDRQQCHLQLVLLPLSSFIADDPNVDFLTNHIDSTPLAQVIYEEKATAWINVHDILFFFTQETTTETTFLWASEETGFRHLYVITVELIMPNDFKIGNAGYSQGVELSRRIKKKVALTSGDWEVSESDVWVNEKKRLVFFIGLKDSPLEKHLYVVDIDNPQEPLRLTTVGYSYIIAMNEDHTLFVSIQSNMTQTPFGQVYQIYYSLNYPFKVNAQVLGYFLEPSAVPASYKQPELFHHRLKSGHMTYGMLFKPPNMSPGEKYPTVLTVYGGPEVQLVTNTFKGMRGSRHRGVEFESHIKGQIGTVEIADHVEVLMWLSETFGIIDLNRVAVHGWSYGGYLSLMGLVQRPDIFKNAAGYTTGSVLAYVNQFPDEVNRLLIIHGLRDENVHFSHTNQLINALIKAGKPYQLQIYPTERHSLRHLDTSEHYETTLLSFLQQNL</sequence>
<feature type="region of interest" description="Disordered" evidence="13">
    <location>
        <begin position="175"/>
        <end position="195"/>
    </location>
</feature>
<dbReference type="EMBL" id="JAFNEN010000151">
    <property type="protein sequence ID" value="KAG8191818.1"/>
    <property type="molecule type" value="Genomic_DNA"/>
</dbReference>
<dbReference type="GO" id="GO:0008239">
    <property type="term" value="F:dipeptidyl-peptidase activity"/>
    <property type="evidence" value="ECO:0007669"/>
    <property type="project" value="TreeGrafter"/>
</dbReference>
<dbReference type="SUPFAM" id="SSF82171">
    <property type="entry name" value="DPP6 N-terminal domain-like"/>
    <property type="match status" value="1"/>
</dbReference>
<dbReference type="SMART" id="SM00212">
    <property type="entry name" value="UBCc"/>
    <property type="match status" value="1"/>
</dbReference>
<dbReference type="PROSITE" id="PS50127">
    <property type="entry name" value="UBC_2"/>
    <property type="match status" value="1"/>
</dbReference>
<proteinExistence type="inferred from homology"/>
<evidence type="ECO:0000256" key="11">
    <source>
        <dbReference type="ARBA" id="ARBA00022840"/>
    </source>
</evidence>
<evidence type="ECO:0000256" key="8">
    <source>
        <dbReference type="ARBA" id="ARBA00022786"/>
    </source>
</evidence>
<dbReference type="InterPro" id="IPR045785">
    <property type="entry name" value="Dpp_8/9_N"/>
</dbReference>
<keyword evidence="16" id="KW-1185">Reference proteome</keyword>
<accession>A0AAV6V7H3</accession>
<dbReference type="InterPro" id="IPR050278">
    <property type="entry name" value="Serine_Prot_S9B/DPPIV"/>
</dbReference>
<evidence type="ECO:0000256" key="1">
    <source>
        <dbReference type="ARBA" id="ARBA00000485"/>
    </source>
</evidence>
<evidence type="ECO:0000256" key="9">
    <source>
        <dbReference type="ARBA" id="ARBA00022801"/>
    </source>
</evidence>
<evidence type="ECO:0000256" key="13">
    <source>
        <dbReference type="SAM" id="MobiDB-lite"/>
    </source>
</evidence>
<evidence type="ECO:0000256" key="4">
    <source>
        <dbReference type="ARBA" id="ARBA00012486"/>
    </source>
</evidence>
<comment type="similarity">
    <text evidence="3">Belongs to the peptidase S9B family. DPPIV subfamily.</text>
</comment>
<dbReference type="Pfam" id="PF00326">
    <property type="entry name" value="Peptidase_S9"/>
    <property type="match status" value="1"/>
</dbReference>
<dbReference type="Proteomes" id="UP000827092">
    <property type="component" value="Unassembled WGS sequence"/>
</dbReference>
<dbReference type="FunFam" id="3.10.110.10:FF:000101">
    <property type="entry name" value="Ubiquitin-conjugating enzyme E2 D2"/>
    <property type="match status" value="1"/>
</dbReference>
<dbReference type="GO" id="GO:0008236">
    <property type="term" value="F:serine-type peptidase activity"/>
    <property type="evidence" value="ECO:0007669"/>
    <property type="project" value="UniProtKB-KW"/>
</dbReference>